<dbReference type="AlphaFoldDB" id="A0A365L6G5"/>
<organism evidence="1 2">
    <name type="scientific">Planococcus halotolerans</name>
    <dbReference type="NCBI Taxonomy" id="2233542"/>
    <lineage>
        <taxon>Bacteria</taxon>
        <taxon>Bacillati</taxon>
        <taxon>Bacillota</taxon>
        <taxon>Bacilli</taxon>
        <taxon>Bacillales</taxon>
        <taxon>Caryophanaceae</taxon>
        <taxon>Planococcus</taxon>
    </lineage>
</organism>
<name>A0A365L6G5_9BACL</name>
<dbReference type="EMBL" id="QLZR01000001">
    <property type="protein sequence ID" value="RAZ81004.1"/>
    <property type="molecule type" value="Genomic_DNA"/>
</dbReference>
<comment type="caution">
    <text evidence="1">The sequence shown here is derived from an EMBL/GenBank/DDBJ whole genome shotgun (WGS) entry which is preliminary data.</text>
</comment>
<protein>
    <submittedName>
        <fullName evidence="1">Uncharacterized protein</fullName>
    </submittedName>
</protein>
<evidence type="ECO:0000313" key="2">
    <source>
        <dbReference type="Proteomes" id="UP000251002"/>
    </source>
</evidence>
<keyword evidence="2" id="KW-1185">Reference proteome</keyword>
<proteinExistence type="predicted"/>
<sequence>MNRKVSPNYGIKISSISMFELLRLEKNYFCKEFAVKNEKVFIPTEVRKNALNIKPAKVVFFFKNPCCQ</sequence>
<reference evidence="1 2" key="1">
    <citation type="submission" date="2018-06" db="EMBL/GenBank/DDBJ databases">
        <title>The draft genome sequences of strains SCU63 and S1.</title>
        <authorList>
            <person name="Gan L."/>
        </authorList>
    </citation>
    <scope>NUCLEOTIDE SEQUENCE [LARGE SCALE GENOMIC DNA]</scope>
    <source>
        <strain evidence="1 2">SCU63</strain>
    </source>
</reference>
<accession>A0A365L6G5</accession>
<evidence type="ECO:0000313" key="1">
    <source>
        <dbReference type="EMBL" id="RAZ81004.1"/>
    </source>
</evidence>
<dbReference type="Proteomes" id="UP000251002">
    <property type="component" value="Unassembled WGS sequence"/>
</dbReference>
<gene>
    <name evidence="1" type="ORF">DP120_01580</name>
</gene>